<dbReference type="InterPro" id="IPR037049">
    <property type="entry name" value="DUF1214_C_sf"/>
</dbReference>
<dbReference type="EMBL" id="SJPO01000001">
    <property type="protein sequence ID" value="TWT85802.1"/>
    <property type="molecule type" value="Genomic_DNA"/>
</dbReference>
<evidence type="ECO:0000259" key="3">
    <source>
        <dbReference type="Pfam" id="PF06863"/>
    </source>
</evidence>
<keyword evidence="5" id="KW-1185">Reference proteome</keyword>
<keyword evidence="1" id="KW-0732">Signal</keyword>
<dbReference type="OrthoDB" id="9777345at2"/>
<dbReference type="SUPFAM" id="SSF160935">
    <property type="entry name" value="VPA0735-like"/>
    <property type="match status" value="1"/>
</dbReference>
<proteinExistence type="predicted"/>
<organism evidence="4 5">
    <name type="scientific">Posidoniimonas polymericola</name>
    <dbReference type="NCBI Taxonomy" id="2528002"/>
    <lineage>
        <taxon>Bacteria</taxon>
        <taxon>Pseudomonadati</taxon>
        <taxon>Planctomycetota</taxon>
        <taxon>Planctomycetia</taxon>
        <taxon>Pirellulales</taxon>
        <taxon>Lacipirellulaceae</taxon>
        <taxon>Posidoniimonas</taxon>
    </lineage>
</organism>
<evidence type="ECO:0000256" key="1">
    <source>
        <dbReference type="SAM" id="SignalP"/>
    </source>
</evidence>
<feature type="chain" id="PRO_5022844256" description="DUF1214 domain-containing protein" evidence="1">
    <location>
        <begin position="28"/>
        <end position="344"/>
    </location>
</feature>
<dbReference type="Gene3D" id="2.60.120.600">
    <property type="entry name" value="Domain of unknown function DUF1214, C-terminal domain"/>
    <property type="match status" value="1"/>
</dbReference>
<sequence precursor="true">MILHRLPSLQCLAAVLLCSTFLTSARGAEEVNVLNYIRAESDAQFAGYAAKAGGVGKVLHMREVYSVENQVTIRGNRDTLYSFVVLDLTTPAVVMKPESPGRFQSLLVISQDHYNPLLKNGGGEVTLSLDSVGTRYAMALFRTFCDPNSPDDMKQAHALQDKIQLKQSSPGSLKLPDWDKASLVATRAQLNQLAAKVKSFPLAFGRKGEVDPIQHLMGSAFGWGGNPQRGAMYFNVTPEKNDGQTAYTLTMPKDVPVEAFWSVTVYNKEGFFSPNDQNAYSFNSITADRNADGTVTVHFGGDAKAANYLPITPGWNYIVRCYLPGWQVIEGNWSPPAPVASPSE</sequence>
<protein>
    <recommendedName>
        <fullName evidence="6">DUF1214 domain-containing protein</fullName>
    </recommendedName>
</protein>
<comment type="caution">
    <text evidence="4">The sequence shown here is derived from an EMBL/GenBank/DDBJ whole genome shotgun (WGS) entry which is preliminary data.</text>
</comment>
<name>A0A5C5ZEQ1_9BACT</name>
<dbReference type="Pfam" id="PF06863">
    <property type="entry name" value="DUF1254"/>
    <property type="match status" value="1"/>
</dbReference>
<dbReference type="InterPro" id="IPR010679">
    <property type="entry name" value="DUF1254"/>
</dbReference>
<evidence type="ECO:0000313" key="5">
    <source>
        <dbReference type="Proteomes" id="UP000318478"/>
    </source>
</evidence>
<gene>
    <name evidence="4" type="ORF">Pla123a_06090</name>
</gene>
<dbReference type="AlphaFoldDB" id="A0A5C5ZEQ1"/>
<evidence type="ECO:0000313" key="4">
    <source>
        <dbReference type="EMBL" id="TWT85802.1"/>
    </source>
</evidence>
<feature type="domain" description="DUF1214" evidence="2">
    <location>
        <begin position="240"/>
        <end position="324"/>
    </location>
</feature>
<dbReference type="PANTHER" id="PTHR36509:SF2">
    <property type="entry name" value="BLL3101 PROTEIN"/>
    <property type="match status" value="1"/>
</dbReference>
<dbReference type="PANTHER" id="PTHR36509">
    <property type="entry name" value="BLL3101 PROTEIN"/>
    <property type="match status" value="1"/>
</dbReference>
<evidence type="ECO:0000259" key="2">
    <source>
        <dbReference type="Pfam" id="PF06742"/>
    </source>
</evidence>
<feature type="domain" description="DUF1254" evidence="3">
    <location>
        <begin position="57"/>
        <end position="109"/>
    </location>
</feature>
<dbReference type="InterPro" id="IPR010621">
    <property type="entry name" value="DUF1214"/>
</dbReference>
<accession>A0A5C5ZEQ1</accession>
<reference evidence="4 5" key="1">
    <citation type="submission" date="2019-02" db="EMBL/GenBank/DDBJ databases">
        <title>Deep-cultivation of Planctomycetes and their phenomic and genomic characterization uncovers novel biology.</title>
        <authorList>
            <person name="Wiegand S."/>
            <person name="Jogler M."/>
            <person name="Boedeker C."/>
            <person name="Pinto D."/>
            <person name="Vollmers J."/>
            <person name="Rivas-Marin E."/>
            <person name="Kohn T."/>
            <person name="Peeters S.H."/>
            <person name="Heuer A."/>
            <person name="Rast P."/>
            <person name="Oberbeckmann S."/>
            <person name="Bunk B."/>
            <person name="Jeske O."/>
            <person name="Meyerdierks A."/>
            <person name="Storesund J.E."/>
            <person name="Kallscheuer N."/>
            <person name="Luecker S."/>
            <person name="Lage O.M."/>
            <person name="Pohl T."/>
            <person name="Merkel B.J."/>
            <person name="Hornburger P."/>
            <person name="Mueller R.-W."/>
            <person name="Bruemmer F."/>
            <person name="Labrenz M."/>
            <person name="Spormann A.M."/>
            <person name="Op Den Camp H."/>
            <person name="Overmann J."/>
            <person name="Amann R."/>
            <person name="Jetten M.S.M."/>
            <person name="Mascher T."/>
            <person name="Medema M.H."/>
            <person name="Devos D.P."/>
            <person name="Kaster A.-K."/>
            <person name="Ovreas L."/>
            <person name="Rohde M."/>
            <person name="Galperin M.Y."/>
            <person name="Jogler C."/>
        </authorList>
    </citation>
    <scope>NUCLEOTIDE SEQUENCE [LARGE SCALE GENOMIC DNA]</scope>
    <source>
        <strain evidence="4 5">Pla123a</strain>
    </source>
</reference>
<dbReference type="Proteomes" id="UP000318478">
    <property type="component" value="Unassembled WGS sequence"/>
</dbReference>
<dbReference type="RefSeq" id="WP_146584035.1">
    <property type="nucleotide sequence ID" value="NZ_SJPO01000001.1"/>
</dbReference>
<dbReference type="Pfam" id="PF06742">
    <property type="entry name" value="DUF1214"/>
    <property type="match status" value="1"/>
</dbReference>
<feature type="signal peptide" evidence="1">
    <location>
        <begin position="1"/>
        <end position="27"/>
    </location>
</feature>
<evidence type="ECO:0008006" key="6">
    <source>
        <dbReference type="Google" id="ProtNLM"/>
    </source>
</evidence>